<feature type="domain" description="C2H2-type" evidence="9">
    <location>
        <begin position="263"/>
        <end position="292"/>
    </location>
</feature>
<keyword evidence="5" id="KW-0862">Zinc</keyword>
<feature type="compositionally biased region" description="Basic and acidic residues" evidence="8">
    <location>
        <begin position="1"/>
        <end position="21"/>
    </location>
</feature>
<dbReference type="InterPro" id="IPR003604">
    <property type="entry name" value="Matrin/U1-like-C_Znf_C2H2"/>
</dbReference>
<comment type="caution">
    <text evidence="10">The sequence shown here is derived from an EMBL/GenBank/DDBJ whole genome shotgun (WGS) entry which is preliminary data.</text>
</comment>
<organism evidence="10 11">
    <name type="scientific">Oedothorax gibbosus</name>
    <dbReference type="NCBI Taxonomy" id="931172"/>
    <lineage>
        <taxon>Eukaryota</taxon>
        <taxon>Metazoa</taxon>
        <taxon>Ecdysozoa</taxon>
        <taxon>Arthropoda</taxon>
        <taxon>Chelicerata</taxon>
        <taxon>Arachnida</taxon>
        <taxon>Araneae</taxon>
        <taxon>Araneomorphae</taxon>
        <taxon>Entelegynae</taxon>
        <taxon>Araneoidea</taxon>
        <taxon>Linyphiidae</taxon>
        <taxon>Erigoninae</taxon>
        <taxon>Oedothorax</taxon>
    </lineage>
</organism>
<evidence type="ECO:0000259" key="9">
    <source>
        <dbReference type="PROSITE" id="PS50157"/>
    </source>
</evidence>
<feature type="domain" description="C2H2-type" evidence="9">
    <location>
        <begin position="213"/>
        <end position="242"/>
    </location>
</feature>
<dbReference type="Gene3D" id="3.30.160.60">
    <property type="entry name" value="Classic Zinc Finger"/>
    <property type="match status" value="5"/>
</dbReference>
<evidence type="ECO:0000256" key="8">
    <source>
        <dbReference type="SAM" id="MobiDB-lite"/>
    </source>
</evidence>
<accession>A0AAV6UX29</accession>
<evidence type="ECO:0000256" key="6">
    <source>
        <dbReference type="ARBA" id="ARBA00023242"/>
    </source>
</evidence>
<evidence type="ECO:0000313" key="10">
    <source>
        <dbReference type="EMBL" id="KAG8188729.1"/>
    </source>
</evidence>
<evidence type="ECO:0000256" key="7">
    <source>
        <dbReference type="PROSITE-ProRule" id="PRU00042"/>
    </source>
</evidence>
<dbReference type="PANTHER" id="PTHR46144:SF6">
    <property type="entry name" value="C2H2-TYPE DOMAIN-CONTAINING PROTEIN"/>
    <property type="match status" value="1"/>
</dbReference>
<keyword evidence="3" id="KW-0677">Repeat</keyword>
<evidence type="ECO:0000256" key="1">
    <source>
        <dbReference type="ARBA" id="ARBA00004123"/>
    </source>
</evidence>
<dbReference type="PANTHER" id="PTHR46144">
    <property type="entry name" value="ZINC FINGER PROTEIN 385B-LIKE"/>
    <property type="match status" value="1"/>
</dbReference>
<proteinExistence type="predicted"/>
<dbReference type="SMART" id="SM00451">
    <property type="entry name" value="ZnF_U1"/>
    <property type="match status" value="6"/>
</dbReference>
<dbReference type="AlphaFoldDB" id="A0AAV6UX29"/>
<dbReference type="PROSITE" id="PS00028">
    <property type="entry name" value="ZINC_FINGER_C2H2_1"/>
    <property type="match status" value="6"/>
</dbReference>
<comment type="subcellular location">
    <subcellularLocation>
        <location evidence="1">Nucleus</location>
    </subcellularLocation>
</comment>
<name>A0AAV6UX29_9ARAC</name>
<dbReference type="InterPro" id="IPR036236">
    <property type="entry name" value="Znf_C2H2_sf"/>
</dbReference>
<gene>
    <name evidence="10" type="ORF">JTE90_023074</name>
</gene>
<keyword evidence="4 7" id="KW-0863">Zinc-finger</keyword>
<dbReference type="SUPFAM" id="SSF57667">
    <property type="entry name" value="beta-beta-alpha zinc fingers"/>
    <property type="match status" value="5"/>
</dbReference>
<dbReference type="GO" id="GO:0005634">
    <property type="term" value="C:nucleus"/>
    <property type="evidence" value="ECO:0007669"/>
    <property type="project" value="UniProtKB-SubCell"/>
</dbReference>
<dbReference type="InterPro" id="IPR051868">
    <property type="entry name" value="ZN346_ZMAT4"/>
</dbReference>
<dbReference type="Pfam" id="PF12874">
    <property type="entry name" value="zf-met"/>
    <property type="match status" value="5"/>
</dbReference>
<evidence type="ECO:0000256" key="3">
    <source>
        <dbReference type="ARBA" id="ARBA00022737"/>
    </source>
</evidence>
<feature type="compositionally biased region" description="Basic and acidic residues" evidence="8">
    <location>
        <begin position="371"/>
        <end position="389"/>
    </location>
</feature>
<evidence type="ECO:0000313" key="11">
    <source>
        <dbReference type="Proteomes" id="UP000827092"/>
    </source>
</evidence>
<dbReference type="GO" id="GO:0003676">
    <property type="term" value="F:nucleic acid binding"/>
    <property type="evidence" value="ECO:0007669"/>
    <property type="project" value="InterPro"/>
</dbReference>
<dbReference type="SMART" id="SM00355">
    <property type="entry name" value="ZnF_C2H2"/>
    <property type="match status" value="6"/>
</dbReference>
<keyword evidence="11" id="KW-1185">Reference proteome</keyword>
<dbReference type="Proteomes" id="UP000827092">
    <property type="component" value="Unassembled WGS sequence"/>
</dbReference>
<evidence type="ECO:0000256" key="4">
    <source>
        <dbReference type="ARBA" id="ARBA00022771"/>
    </source>
</evidence>
<keyword evidence="2" id="KW-0479">Metal-binding</keyword>
<dbReference type="Pfam" id="PF00096">
    <property type="entry name" value="zf-C2H2"/>
    <property type="match status" value="1"/>
</dbReference>
<feature type="region of interest" description="Disordered" evidence="8">
    <location>
        <begin position="371"/>
        <end position="419"/>
    </location>
</feature>
<evidence type="ECO:0000256" key="2">
    <source>
        <dbReference type="ARBA" id="ARBA00022723"/>
    </source>
</evidence>
<protein>
    <recommendedName>
        <fullName evidence="9">C2H2-type domain-containing protein</fullName>
    </recommendedName>
</protein>
<evidence type="ECO:0000256" key="5">
    <source>
        <dbReference type="ARBA" id="ARBA00022833"/>
    </source>
</evidence>
<dbReference type="PROSITE" id="PS50157">
    <property type="entry name" value="ZINC_FINGER_C2H2_2"/>
    <property type="match status" value="2"/>
</dbReference>
<dbReference type="EMBL" id="JAFNEN010000232">
    <property type="protein sequence ID" value="KAG8188729.1"/>
    <property type="molecule type" value="Genomic_DNA"/>
</dbReference>
<feature type="region of interest" description="Disordered" evidence="8">
    <location>
        <begin position="1"/>
        <end position="36"/>
    </location>
</feature>
<sequence length="419" mass="47950">MGSKAKESDDEASKKYMDRLDQILATTDSEDEGSDIECEPCSKIFPSVQVYKQHLNSKKHYKMVSKLKTMAKIGDAKTKKKPTDDPNDYADDSGDEQLYCDVCDKEMSGYKNYMAHLNGSIHTKNLKQQKLRDKIKVMKGFEDDALDEVEDDTLQKPFARCSICGTTFYGPESYQQHLKGANHKKKLRQLKIIENLKKDETVAGNDMDAEGTYRCEPCSKYFSGPVPYKMHLMSSVHQKELQRVKTEEELKDLFEKDEDSDKLVCKECKKAFPDPFSFKSHIANNSHGKQKVKDNLFQFVEANPDIVAVKSVQNISDDEEEDDLNEKENFKNGQYFLVCKLCHASFSGPESARDHLESKKHMKIKIEKAQKKALKDKLKDKQNVKDRESSATAYRKKVNPTANSKPKRASDIPDDFEMI</sequence>
<dbReference type="GO" id="GO:0008270">
    <property type="term" value="F:zinc ion binding"/>
    <property type="evidence" value="ECO:0007669"/>
    <property type="project" value="UniProtKB-KW"/>
</dbReference>
<reference evidence="10 11" key="1">
    <citation type="journal article" date="2022" name="Nat. Ecol. Evol.">
        <title>A masculinizing supergene underlies an exaggerated male reproductive morph in a spider.</title>
        <authorList>
            <person name="Hendrickx F."/>
            <person name="De Corte Z."/>
            <person name="Sonet G."/>
            <person name="Van Belleghem S.M."/>
            <person name="Kostlbacher S."/>
            <person name="Vangestel C."/>
        </authorList>
    </citation>
    <scope>NUCLEOTIDE SEQUENCE [LARGE SCALE GENOMIC DNA]</scope>
    <source>
        <strain evidence="10">W744_W776</strain>
    </source>
</reference>
<dbReference type="InterPro" id="IPR013087">
    <property type="entry name" value="Znf_C2H2_type"/>
</dbReference>
<keyword evidence="6" id="KW-0539">Nucleus</keyword>